<dbReference type="InterPro" id="IPR005182">
    <property type="entry name" value="YdbS-like_PH"/>
</dbReference>
<dbReference type="PANTHER" id="PTHR35688:SF2">
    <property type="entry name" value="NAD(P)-LINKED OXIDOREDUCTASE SUPERFAMILY PROTEIN"/>
    <property type="match status" value="1"/>
</dbReference>
<keyword evidence="1" id="KW-1133">Transmembrane helix</keyword>
<gene>
    <name evidence="4" type="ORF">FJAP1339_LOCUS6237</name>
</gene>
<sequence length="216" mass="24010">MNRLLIALWAFVLVFSQVAAFSLNSNQVLSSRVGRISSQNHVLMAKAKKNTKSIDDEILEMETGEVKPQFDEFGEILPEKKKVVIGPEEVFFEGPPSWTEVVVPAISVLTVIGIIPFAAAVSRQAWVKFKITNRRLSVTSGFGGKDQTEVAYPEIKDMKYIYRAFGAAGDVAITLRDGSKLELRSLPNFEENYRYIYSQLSPSAQAASSQIKDQEA</sequence>
<accession>A0A7S2UZ45</accession>
<feature type="transmembrane region" description="Helical" evidence="1">
    <location>
        <begin position="101"/>
        <end position="121"/>
    </location>
</feature>
<keyword evidence="1" id="KW-0812">Transmembrane</keyword>
<feature type="signal peptide" evidence="2">
    <location>
        <begin position="1"/>
        <end position="20"/>
    </location>
</feature>
<dbReference type="EMBL" id="HBHR01012780">
    <property type="protein sequence ID" value="CAD9864058.1"/>
    <property type="molecule type" value="Transcribed_RNA"/>
</dbReference>
<dbReference type="Pfam" id="PF03703">
    <property type="entry name" value="bPH_2"/>
    <property type="match status" value="1"/>
</dbReference>
<protein>
    <recommendedName>
        <fullName evidence="3">YdbS-like PH domain-containing protein</fullName>
    </recommendedName>
</protein>
<organism evidence="4">
    <name type="scientific">Fibrocapsa japonica</name>
    <dbReference type="NCBI Taxonomy" id="94617"/>
    <lineage>
        <taxon>Eukaryota</taxon>
        <taxon>Sar</taxon>
        <taxon>Stramenopiles</taxon>
        <taxon>Ochrophyta</taxon>
        <taxon>Raphidophyceae</taxon>
        <taxon>Chattonellales</taxon>
        <taxon>Chattonellaceae</taxon>
        <taxon>Fibrocapsa</taxon>
    </lineage>
</organism>
<feature type="domain" description="YdbS-like PH" evidence="3">
    <location>
        <begin position="126"/>
        <end position="196"/>
    </location>
</feature>
<evidence type="ECO:0000313" key="4">
    <source>
        <dbReference type="EMBL" id="CAD9864058.1"/>
    </source>
</evidence>
<reference evidence="4" key="1">
    <citation type="submission" date="2021-01" db="EMBL/GenBank/DDBJ databases">
        <authorList>
            <person name="Corre E."/>
            <person name="Pelletier E."/>
            <person name="Niang G."/>
            <person name="Scheremetjew M."/>
            <person name="Finn R."/>
            <person name="Kale V."/>
            <person name="Holt S."/>
            <person name="Cochrane G."/>
            <person name="Meng A."/>
            <person name="Brown T."/>
            <person name="Cohen L."/>
        </authorList>
    </citation>
    <scope>NUCLEOTIDE SEQUENCE</scope>
    <source>
        <strain evidence="4">CCMP1661</strain>
    </source>
</reference>
<proteinExistence type="predicted"/>
<evidence type="ECO:0000256" key="1">
    <source>
        <dbReference type="SAM" id="Phobius"/>
    </source>
</evidence>
<name>A0A7S2UZ45_9STRA</name>
<dbReference type="PANTHER" id="PTHR35688">
    <property type="entry name" value="NAD(P)-LINKED OXIDOREDUCTASE SUPERFAMILY PROTEIN"/>
    <property type="match status" value="1"/>
</dbReference>
<feature type="chain" id="PRO_5030823545" description="YdbS-like PH domain-containing protein" evidence="2">
    <location>
        <begin position="21"/>
        <end position="216"/>
    </location>
</feature>
<evidence type="ECO:0000256" key="2">
    <source>
        <dbReference type="SAM" id="SignalP"/>
    </source>
</evidence>
<evidence type="ECO:0000259" key="3">
    <source>
        <dbReference type="Pfam" id="PF03703"/>
    </source>
</evidence>
<dbReference type="AlphaFoldDB" id="A0A7S2UZ45"/>
<keyword evidence="1" id="KW-0472">Membrane</keyword>
<keyword evidence="2" id="KW-0732">Signal</keyword>